<evidence type="ECO:0000313" key="8">
    <source>
        <dbReference type="Proteomes" id="UP001491613"/>
    </source>
</evidence>
<dbReference type="InterPro" id="IPR017894">
    <property type="entry name" value="HTH_IS21_transposase_type"/>
</dbReference>
<evidence type="ECO:0000256" key="5">
    <source>
        <dbReference type="SAM" id="MobiDB-lite"/>
    </source>
</evidence>
<keyword evidence="4" id="KW-0233">DNA recombination</keyword>
<dbReference type="NCBIfam" id="NF033546">
    <property type="entry name" value="transpos_IS21"/>
    <property type="match status" value="1"/>
</dbReference>
<organism evidence="7 8">
    <name type="scientific">Aeromonas enteropelogenes</name>
    <name type="common">Aeromonas trota</name>
    <dbReference type="NCBI Taxonomy" id="29489"/>
    <lineage>
        <taxon>Bacteria</taxon>
        <taxon>Pseudomonadati</taxon>
        <taxon>Pseudomonadota</taxon>
        <taxon>Gammaproteobacteria</taxon>
        <taxon>Aeromonadales</taxon>
        <taxon>Aeromonadaceae</taxon>
        <taxon>Aeromonas</taxon>
    </lineage>
</organism>
<dbReference type="RefSeq" id="WP_342026229.1">
    <property type="nucleotide sequence ID" value="NZ_JAZDDP010000022.1"/>
</dbReference>
<evidence type="ECO:0000256" key="2">
    <source>
        <dbReference type="ARBA" id="ARBA00022578"/>
    </source>
</evidence>
<dbReference type="EMBL" id="JAZDDP010000022">
    <property type="protein sequence ID" value="MEL3921725.1"/>
    <property type="molecule type" value="Genomic_DNA"/>
</dbReference>
<evidence type="ECO:0000256" key="3">
    <source>
        <dbReference type="ARBA" id="ARBA00023125"/>
    </source>
</evidence>
<feature type="domain" description="HTH IS21-type" evidence="6">
    <location>
        <begin position="3"/>
        <end position="66"/>
    </location>
</feature>
<keyword evidence="8" id="KW-1185">Reference proteome</keyword>
<feature type="non-terminal residue" evidence="7">
    <location>
        <position position="203"/>
    </location>
</feature>
<comment type="similarity">
    <text evidence="1">Belongs to the transposase IS21/IS408/IS1162 family.</text>
</comment>
<evidence type="ECO:0000313" key="7">
    <source>
        <dbReference type="EMBL" id="MEL3921725.1"/>
    </source>
</evidence>
<dbReference type="PANTHER" id="PTHR35004:SF7">
    <property type="entry name" value="INTEGRASE PROTEIN"/>
    <property type="match status" value="1"/>
</dbReference>
<keyword evidence="3" id="KW-0238">DNA-binding</keyword>
<evidence type="ECO:0000259" key="6">
    <source>
        <dbReference type="PROSITE" id="PS50531"/>
    </source>
</evidence>
<dbReference type="PROSITE" id="PS50531">
    <property type="entry name" value="HTH_IS21"/>
    <property type="match status" value="1"/>
</dbReference>
<gene>
    <name evidence="7" type="primary">istA</name>
    <name evidence="7" type="ORF">V1482_20175</name>
</gene>
<sequence>MDMIGRIRRLHARKNKSEREISRMTGLSRNTVAKWLHGEVDGPPKYRRGEQPNKLTAFHEALRQALKADARRPKRERRTAKALYAEIRGAGYDGGYTRVTDFIRAWRQGEGQSASANAFVPLAFELGEAFQFDWSEDYAVLGGKQVKLQVAHTKLSHSRAFIVRAYLLQTHEMLFDALTQAFRVLRGIPQRGIFDNMKTAVDK</sequence>
<reference evidence="7 8" key="1">
    <citation type="submission" date="2024-01" db="EMBL/GenBank/DDBJ databases">
        <title>Horizontal gene transfer in Aeromonas trota.</title>
        <authorList>
            <person name="Otero Olarra J.E."/>
            <person name="Perez Valdespino A."/>
        </authorList>
    </citation>
    <scope>NUCLEOTIDE SEQUENCE [LARGE SCALE GENOMIC DNA]</scope>
    <source>
        <strain evidence="7 8">9.1</strain>
    </source>
</reference>
<evidence type="ECO:0000256" key="4">
    <source>
        <dbReference type="ARBA" id="ARBA00023172"/>
    </source>
</evidence>
<keyword evidence="2" id="KW-0815">Transposition</keyword>
<accession>A0ABU9JGH3</accession>
<dbReference type="Proteomes" id="UP001491613">
    <property type="component" value="Unassembled WGS sequence"/>
</dbReference>
<comment type="caution">
    <text evidence="7">The sequence shown here is derived from an EMBL/GenBank/DDBJ whole genome shotgun (WGS) entry which is preliminary data.</text>
</comment>
<feature type="compositionally biased region" description="Basic residues" evidence="5">
    <location>
        <begin position="1"/>
        <end position="14"/>
    </location>
</feature>
<dbReference type="PANTHER" id="PTHR35004">
    <property type="entry name" value="TRANSPOSASE RV3428C-RELATED"/>
    <property type="match status" value="1"/>
</dbReference>
<protein>
    <submittedName>
        <fullName evidence="7">IS21 family transposase</fullName>
    </submittedName>
</protein>
<proteinExistence type="inferred from homology"/>
<evidence type="ECO:0000256" key="1">
    <source>
        <dbReference type="ARBA" id="ARBA00009277"/>
    </source>
</evidence>
<feature type="region of interest" description="Disordered" evidence="5">
    <location>
        <begin position="1"/>
        <end position="20"/>
    </location>
</feature>
<name>A0ABU9JGH3_AEREN</name>